<reference evidence="1" key="2">
    <citation type="submission" date="2020-11" db="EMBL/GenBank/DDBJ databases">
        <authorList>
            <person name="McCartney M.A."/>
            <person name="Auch B."/>
            <person name="Kono T."/>
            <person name="Mallez S."/>
            <person name="Becker A."/>
            <person name="Gohl D.M."/>
            <person name="Silverstein K.A.T."/>
            <person name="Koren S."/>
            <person name="Bechman K.B."/>
            <person name="Herman A."/>
            <person name="Abrahante J.E."/>
            <person name="Garbe J."/>
        </authorList>
    </citation>
    <scope>NUCLEOTIDE SEQUENCE</scope>
    <source>
        <strain evidence="1">Duluth1</strain>
        <tissue evidence="1">Whole animal</tissue>
    </source>
</reference>
<protein>
    <submittedName>
        <fullName evidence="1">Uncharacterized protein</fullName>
    </submittedName>
</protein>
<proteinExistence type="predicted"/>
<keyword evidence="2" id="KW-1185">Reference proteome</keyword>
<evidence type="ECO:0000313" key="2">
    <source>
        <dbReference type="Proteomes" id="UP000828390"/>
    </source>
</evidence>
<organism evidence="1 2">
    <name type="scientific">Dreissena polymorpha</name>
    <name type="common">Zebra mussel</name>
    <name type="synonym">Mytilus polymorpha</name>
    <dbReference type="NCBI Taxonomy" id="45954"/>
    <lineage>
        <taxon>Eukaryota</taxon>
        <taxon>Metazoa</taxon>
        <taxon>Spiralia</taxon>
        <taxon>Lophotrochozoa</taxon>
        <taxon>Mollusca</taxon>
        <taxon>Bivalvia</taxon>
        <taxon>Autobranchia</taxon>
        <taxon>Heteroconchia</taxon>
        <taxon>Euheterodonta</taxon>
        <taxon>Imparidentia</taxon>
        <taxon>Neoheterodontei</taxon>
        <taxon>Myida</taxon>
        <taxon>Dreissenoidea</taxon>
        <taxon>Dreissenidae</taxon>
        <taxon>Dreissena</taxon>
    </lineage>
</organism>
<gene>
    <name evidence="1" type="ORF">DPMN_027954</name>
</gene>
<name>A0A9D4LVR7_DREPO</name>
<reference evidence="1" key="1">
    <citation type="journal article" date="2019" name="bioRxiv">
        <title>The Genome of the Zebra Mussel, Dreissena polymorpha: A Resource for Invasive Species Research.</title>
        <authorList>
            <person name="McCartney M.A."/>
            <person name="Auch B."/>
            <person name="Kono T."/>
            <person name="Mallez S."/>
            <person name="Zhang Y."/>
            <person name="Obille A."/>
            <person name="Becker A."/>
            <person name="Abrahante J.E."/>
            <person name="Garbe J."/>
            <person name="Badalamenti J.P."/>
            <person name="Herman A."/>
            <person name="Mangelson H."/>
            <person name="Liachko I."/>
            <person name="Sullivan S."/>
            <person name="Sone E.D."/>
            <person name="Koren S."/>
            <person name="Silverstein K.A.T."/>
            <person name="Beckman K.B."/>
            <person name="Gohl D.M."/>
        </authorList>
    </citation>
    <scope>NUCLEOTIDE SEQUENCE</scope>
    <source>
        <strain evidence="1">Duluth1</strain>
        <tissue evidence="1">Whole animal</tissue>
    </source>
</reference>
<comment type="caution">
    <text evidence="1">The sequence shown here is derived from an EMBL/GenBank/DDBJ whole genome shotgun (WGS) entry which is preliminary data.</text>
</comment>
<dbReference type="EMBL" id="JAIWYP010000002">
    <property type="protein sequence ID" value="KAH3864921.1"/>
    <property type="molecule type" value="Genomic_DNA"/>
</dbReference>
<dbReference type="AlphaFoldDB" id="A0A9D4LVR7"/>
<sequence length="185" mass="21127">MSILGYGPEIRQKRRDLYKERDRLFNTWNSELLVFITAGSKAEELTCSYESDTDIIFVSPYVMCMENSFDHTNIPCHFTILEMNFQNTSAGYCRVLLGRLAPRCHAAIPNSLCENECGHSILSSALYVETSGMHPVRSTTHVLVHRCHGLMVFLKMIRYTPFAVNVQTYCRHGPIELVTGHHQIL</sequence>
<evidence type="ECO:0000313" key="1">
    <source>
        <dbReference type="EMBL" id="KAH3864921.1"/>
    </source>
</evidence>
<accession>A0A9D4LVR7</accession>
<dbReference type="Proteomes" id="UP000828390">
    <property type="component" value="Unassembled WGS sequence"/>
</dbReference>